<dbReference type="InterPro" id="IPR015919">
    <property type="entry name" value="Cadherin-like_sf"/>
</dbReference>
<dbReference type="InterPro" id="IPR036116">
    <property type="entry name" value="FN3_sf"/>
</dbReference>
<name>A0A1U9NLG3_9BACT</name>
<dbReference type="InterPro" id="IPR018247">
    <property type="entry name" value="EF_Hand_1_Ca_BS"/>
</dbReference>
<sequence precursor="true">MERAFNKWCVAVLVLSASSVAFSAPSTLTQMVSDGSETITLQMTLESVRGSYFEVLAQNSSGNYDIHTPAEVRTYIGTVDEYPGAIAAGLLKSDGNLWARVYFDRGYTWYTLGSSVVGGSGGDTPIFVMPTLSTVTPGHAGTDTYLFDLGIDCDWRFYSGVGNSNVATCLEQVEFSTVQLKAIYLRDALIIPALGRVIIRASQAHCPYDGTSGTAILGLVQAEWNNNHHVIRDLVACVTPAIGGGVAWGGQQVGTAWGYTVNGINTWDGSFDGVMRHEIGHNWDVDDYHADSPEYGTINCGNGYGRFSGPEVETIFNTRDARMSVLDNQGTYSTVPVPPYAALDSHDCYNREDYTFAPLYNDFDANGETISLHSFDPVSKFGGSITLSAGTGPDGLDELIYSPPQTASGIDHFYYTIIDSAGSTATGVFLARLPDLEPFELYVANSDFEAGGWASEYGTSPSGWVSDPPLSGDRRGNYGESLDGIEGIVAALQDAGGNYYQQSLLYAGKGPIDAGSSGRFDITFDYGYRRDATTNGDIKLRVGLWNKTTSTELAGYDLVIGDPGVGANSLSRTTVNLSYDNTGLNGDELALRFTHTGDGSRSWSATALIDNVDIVMPGSPQWLVDPVKESNGIVNQAYWSTVSNDAVDPEKDSLTFIKVSGPSWLTIASNGALSGTPDASDVGLNVWTVEVTDGTNPPVSATLKITVDYEVFLANKGFEYNTWDSNYGTSPQGWLSDPPLSGNRAGNYGETIIGLPGTVAALQDAGANYYQQALTNSSQGNLDAGTSSKYAVTFDYGYRRDVTTNGDIVLRVALWDTTASTELAGSDLIIIDPGPGANFLSRATVNLSYDNTGLEGHGLAVRFTYADKGYRGWSATALLNNVTVGIPDFTPPEAPTGLLTVTSGGTVSLDWNDSNADGVAAFNIYRSELQDGLFAKIAAAPVSYYEDSGLIEGKTYFYYVTALDKSYNESAESNKAYASLRTPGDLDGDGRVDFADLSLFAGNWLATDCWYCDGADLDSNGRVDFDDLTILAENWLSE</sequence>
<dbReference type="KEGG" id="alus:STSP2_01921"/>
<reference evidence="4" key="1">
    <citation type="submission" date="2017-02" db="EMBL/GenBank/DDBJ databases">
        <title>Comparative genomics and description of representatives of a novel lineage of planctomycetes thriving in anoxic sediments.</title>
        <authorList>
            <person name="Spring S."/>
            <person name="Bunk B."/>
            <person name="Sproer C."/>
        </authorList>
    </citation>
    <scope>NUCLEOTIDE SEQUENCE [LARGE SCALE GENOMIC DNA]</scope>
    <source>
        <strain evidence="4">ST-NAGAB-D1</strain>
    </source>
</reference>
<dbReference type="InterPro" id="IPR013783">
    <property type="entry name" value="Ig-like_fold"/>
</dbReference>
<feature type="signal peptide" evidence="1">
    <location>
        <begin position="1"/>
        <end position="23"/>
    </location>
</feature>
<dbReference type="GO" id="GO:0005509">
    <property type="term" value="F:calcium ion binding"/>
    <property type="evidence" value="ECO:0007669"/>
    <property type="project" value="InterPro"/>
</dbReference>
<dbReference type="Gene3D" id="1.10.1330.10">
    <property type="entry name" value="Dockerin domain"/>
    <property type="match status" value="1"/>
</dbReference>
<dbReference type="SUPFAM" id="SSF49313">
    <property type="entry name" value="Cadherin-like"/>
    <property type="match status" value="1"/>
</dbReference>
<accession>A0A1U9NLG3</accession>
<evidence type="ECO:0000313" key="3">
    <source>
        <dbReference type="EMBL" id="AQT68749.1"/>
    </source>
</evidence>
<evidence type="ECO:0000256" key="1">
    <source>
        <dbReference type="SAM" id="SignalP"/>
    </source>
</evidence>
<dbReference type="Proteomes" id="UP000189674">
    <property type="component" value="Chromosome"/>
</dbReference>
<evidence type="ECO:0000259" key="2">
    <source>
        <dbReference type="PROSITE" id="PS50853"/>
    </source>
</evidence>
<dbReference type="InterPro" id="IPR003961">
    <property type="entry name" value="FN3_dom"/>
</dbReference>
<dbReference type="STRING" id="1936003.STSP2_01921"/>
<dbReference type="GO" id="GO:0016020">
    <property type="term" value="C:membrane"/>
    <property type="evidence" value="ECO:0007669"/>
    <property type="project" value="InterPro"/>
</dbReference>
<dbReference type="PROSITE" id="PS00018">
    <property type="entry name" value="EF_HAND_1"/>
    <property type="match status" value="2"/>
</dbReference>
<evidence type="ECO:0000313" key="4">
    <source>
        <dbReference type="Proteomes" id="UP000189674"/>
    </source>
</evidence>
<feature type="domain" description="Fibronectin type-III" evidence="2">
    <location>
        <begin position="891"/>
        <end position="985"/>
    </location>
</feature>
<dbReference type="PROSITE" id="PS50853">
    <property type="entry name" value="FN3"/>
    <property type="match status" value="1"/>
</dbReference>
<dbReference type="OrthoDB" id="247526at2"/>
<dbReference type="InterPro" id="IPR036439">
    <property type="entry name" value="Dockerin_dom_sf"/>
</dbReference>
<dbReference type="Gene3D" id="2.60.40.10">
    <property type="entry name" value="Immunoglobulins"/>
    <property type="match status" value="2"/>
</dbReference>
<keyword evidence="4" id="KW-1185">Reference proteome</keyword>
<organism evidence="3 4">
    <name type="scientific">Anaerohalosphaera lusitana</name>
    <dbReference type="NCBI Taxonomy" id="1936003"/>
    <lineage>
        <taxon>Bacteria</taxon>
        <taxon>Pseudomonadati</taxon>
        <taxon>Planctomycetota</taxon>
        <taxon>Phycisphaerae</taxon>
        <taxon>Sedimentisphaerales</taxon>
        <taxon>Anaerohalosphaeraceae</taxon>
        <taxon>Anaerohalosphaera</taxon>
    </lineage>
</organism>
<dbReference type="Pfam" id="PF17963">
    <property type="entry name" value="Big_9"/>
    <property type="match status" value="1"/>
</dbReference>
<dbReference type="AlphaFoldDB" id="A0A1U9NLG3"/>
<dbReference type="SUPFAM" id="SSF63446">
    <property type="entry name" value="Type I dockerin domain"/>
    <property type="match status" value="1"/>
</dbReference>
<proteinExistence type="predicted"/>
<protein>
    <submittedName>
        <fullName evidence="3">Alpha-amylase/pullulanase</fullName>
    </submittedName>
</protein>
<feature type="chain" id="PRO_5012301700" evidence="1">
    <location>
        <begin position="24"/>
        <end position="1038"/>
    </location>
</feature>
<keyword evidence="1" id="KW-0732">Signal</keyword>
<dbReference type="EMBL" id="CP019791">
    <property type="protein sequence ID" value="AQT68749.1"/>
    <property type="molecule type" value="Genomic_DNA"/>
</dbReference>
<dbReference type="GO" id="GO:0000272">
    <property type="term" value="P:polysaccharide catabolic process"/>
    <property type="evidence" value="ECO:0007669"/>
    <property type="project" value="InterPro"/>
</dbReference>
<gene>
    <name evidence="3" type="primary">apu_7</name>
    <name evidence="3" type="ORF">STSP2_01921</name>
</gene>
<dbReference type="SUPFAM" id="SSF49265">
    <property type="entry name" value="Fibronectin type III"/>
    <property type="match status" value="1"/>
</dbReference>
<dbReference type="Pfam" id="PF05345">
    <property type="entry name" value="He_PIG"/>
    <property type="match status" value="1"/>
</dbReference>